<evidence type="ECO:0000313" key="2">
    <source>
        <dbReference type="EMBL" id="KAK7488906.1"/>
    </source>
</evidence>
<keyword evidence="3" id="KW-1185">Reference proteome</keyword>
<dbReference type="Proteomes" id="UP001519460">
    <property type="component" value="Unassembled WGS sequence"/>
</dbReference>
<protein>
    <submittedName>
        <fullName evidence="2">Uncharacterized protein</fullName>
    </submittedName>
</protein>
<reference evidence="2 3" key="1">
    <citation type="journal article" date="2023" name="Sci. Data">
        <title>Genome assembly of the Korean intertidal mud-creeper Batillaria attramentaria.</title>
        <authorList>
            <person name="Patra A.K."/>
            <person name="Ho P.T."/>
            <person name="Jun S."/>
            <person name="Lee S.J."/>
            <person name="Kim Y."/>
            <person name="Won Y.J."/>
        </authorList>
    </citation>
    <scope>NUCLEOTIDE SEQUENCE [LARGE SCALE GENOMIC DNA]</scope>
    <source>
        <strain evidence="2">Wonlab-2016</strain>
    </source>
</reference>
<accession>A0ABD0KNT6</accession>
<evidence type="ECO:0000256" key="1">
    <source>
        <dbReference type="SAM" id="MobiDB-lite"/>
    </source>
</evidence>
<feature type="region of interest" description="Disordered" evidence="1">
    <location>
        <begin position="123"/>
        <end position="148"/>
    </location>
</feature>
<name>A0ABD0KNT6_9CAEN</name>
<evidence type="ECO:0000313" key="3">
    <source>
        <dbReference type="Proteomes" id="UP001519460"/>
    </source>
</evidence>
<dbReference type="AlphaFoldDB" id="A0ABD0KNT6"/>
<proteinExistence type="predicted"/>
<gene>
    <name evidence="2" type="ORF">BaRGS_00019863</name>
</gene>
<comment type="caution">
    <text evidence="2">The sequence shown here is derived from an EMBL/GenBank/DDBJ whole genome shotgun (WGS) entry which is preliminary data.</text>
</comment>
<organism evidence="2 3">
    <name type="scientific">Batillaria attramentaria</name>
    <dbReference type="NCBI Taxonomy" id="370345"/>
    <lineage>
        <taxon>Eukaryota</taxon>
        <taxon>Metazoa</taxon>
        <taxon>Spiralia</taxon>
        <taxon>Lophotrochozoa</taxon>
        <taxon>Mollusca</taxon>
        <taxon>Gastropoda</taxon>
        <taxon>Caenogastropoda</taxon>
        <taxon>Sorbeoconcha</taxon>
        <taxon>Cerithioidea</taxon>
        <taxon>Batillariidae</taxon>
        <taxon>Batillaria</taxon>
    </lineage>
</organism>
<sequence length="253" mass="28601">MSLFDTASSLKRYRGRLLFLLVVSLASTLFLSINFKSAKPAQMASRRPVLSVRAGSEDLRRGKTFVDRIGVKTTGHATPSEQNTYVYGKPVFVDYKSSSGALSQEAKSRDKLSTITPRVFAKNQDLQTADHEETSRRPLTNDTKPNREAKGFGDVEIFHSYVDFDKFCAPYRLPGKHEPTLILCTYDPEYDYLISKVVHKYHIWDHHLVSGMAYIMPQDDLRRKGHGARISLLDIGCNVGRRGSGSRSWPWTP</sequence>
<dbReference type="EMBL" id="JACVVK020000145">
    <property type="protein sequence ID" value="KAK7488906.1"/>
    <property type="molecule type" value="Genomic_DNA"/>
</dbReference>